<dbReference type="InterPro" id="IPR002919">
    <property type="entry name" value="TIL_dom"/>
</dbReference>
<protein>
    <recommendedName>
        <fullName evidence="2">TIL domain-containing protein</fullName>
    </recommendedName>
</protein>
<feature type="signal peptide" evidence="1">
    <location>
        <begin position="1"/>
        <end position="21"/>
    </location>
</feature>
<evidence type="ECO:0000313" key="3">
    <source>
        <dbReference type="EnsemblMetazoa" id="MDOA016502-PA"/>
    </source>
</evidence>
<proteinExistence type="predicted"/>
<accession>A0A1I8NK70</accession>
<dbReference type="CDD" id="cd19941">
    <property type="entry name" value="TIL"/>
    <property type="match status" value="1"/>
</dbReference>
<name>A0A1I8NK70_MUSDO</name>
<dbReference type="SUPFAM" id="SSF57567">
    <property type="entry name" value="Serine protease inhibitors"/>
    <property type="match status" value="1"/>
</dbReference>
<organism evidence="3">
    <name type="scientific">Musca domestica</name>
    <name type="common">House fly</name>
    <dbReference type="NCBI Taxonomy" id="7370"/>
    <lineage>
        <taxon>Eukaryota</taxon>
        <taxon>Metazoa</taxon>
        <taxon>Ecdysozoa</taxon>
        <taxon>Arthropoda</taxon>
        <taxon>Hexapoda</taxon>
        <taxon>Insecta</taxon>
        <taxon>Pterygota</taxon>
        <taxon>Neoptera</taxon>
        <taxon>Endopterygota</taxon>
        <taxon>Diptera</taxon>
        <taxon>Brachycera</taxon>
        <taxon>Muscomorpha</taxon>
        <taxon>Muscoidea</taxon>
        <taxon>Muscidae</taxon>
        <taxon>Musca</taxon>
    </lineage>
</organism>
<feature type="chain" id="PRO_5044561904" description="TIL domain-containing protein" evidence="1">
    <location>
        <begin position="22"/>
        <end position="93"/>
    </location>
</feature>
<dbReference type="EnsemblMetazoa" id="MDOA016502-RA">
    <property type="protein sequence ID" value="MDOA016502-PA"/>
    <property type="gene ID" value="MDOA016502"/>
</dbReference>
<feature type="domain" description="TIL" evidence="2">
    <location>
        <begin position="39"/>
        <end position="86"/>
    </location>
</feature>
<gene>
    <name evidence="3" type="primary">105262038</name>
</gene>
<keyword evidence="1" id="KW-0732">Signal</keyword>
<dbReference type="AlphaFoldDB" id="A0A1I8NK70"/>
<dbReference type="Pfam" id="PF01826">
    <property type="entry name" value="TIL"/>
    <property type="match status" value="1"/>
</dbReference>
<sequence>MKLIFIAFCLFFILNWNVVNPNPVGGNPCPIGKNEIFLVMGPNCDRECSRLNEPCQKRGEPNRTGCFCRSGFARDSHGECVPTIFCDNGNELI</sequence>
<dbReference type="InterPro" id="IPR036084">
    <property type="entry name" value="Ser_inhib-like_sf"/>
</dbReference>
<dbReference type="Gene3D" id="2.10.25.10">
    <property type="entry name" value="Laminin"/>
    <property type="match status" value="1"/>
</dbReference>
<evidence type="ECO:0000259" key="2">
    <source>
        <dbReference type="Pfam" id="PF01826"/>
    </source>
</evidence>
<dbReference type="VEuPathDB" id="VectorBase:MDOA016502"/>
<evidence type="ECO:0000256" key="1">
    <source>
        <dbReference type="SAM" id="SignalP"/>
    </source>
</evidence>
<reference evidence="3" key="1">
    <citation type="submission" date="2020-05" db="UniProtKB">
        <authorList>
            <consortium name="EnsemblMetazoa"/>
        </authorList>
    </citation>
    <scope>IDENTIFICATION</scope>
    <source>
        <strain evidence="3">Aabys</strain>
    </source>
</reference>